<dbReference type="EMBL" id="CP097253">
    <property type="protein sequence ID" value="UUR08807.1"/>
    <property type="molecule type" value="Genomic_DNA"/>
</dbReference>
<feature type="transmembrane region" description="Helical" evidence="1">
    <location>
        <begin position="375"/>
        <end position="392"/>
    </location>
</feature>
<dbReference type="Proteomes" id="UP000831921">
    <property type="component" value="Chromosome"/>
</dbReference>
<keyword evidence="1" id="KW-0812">Transmembrane</keyword>
<keyword evidence="1" id="KW-1133">Transmembrane helix</keyword>
<keyword evidence="1" id="KW-0472">Membrane</keyword>
<evidence type="ECO:0000256" key="1">
    <source>
        <dbReference type="SAM" id="Phobius"/>
    </source>
</evidence>
<keyword evidence="3" id="KW-1185">Reference proteome</keyword>
<name>A0ABY5MZS5_9SPHN</name>
<feature type="transmembrane region" description="Helical" evidence="1">
    <location>
        <begin position="148"/>
        <end position="171"/>
    </location>
</feature>
<feature type="transmembrane region" description="Helical" evidence="1">
    <location>
        <begin position="345"/>
        <end position="363"/>
    </location>
</feature>
<evidence type="ECO:0008006" key="4">
    <source>
        <dbReference type="Google" id="ProtNLM"/>
    </source>
</evidence>
<evidence type="ECO:0000313" key="2">
    <source>
        <dbReference type="EMBL" id="UUR08807.1"/>
    </source>
</evidence>
<feature type="transmembrane region" description="Helical" evidence="1">
    <location>
        <begin position="245"/>
        <end position="264"/>
    </location>
</feature>
<accession>A0ABY5MZS5</accession>
<proteinExistence type="predicted"/>
<feature type="transmembrane region" description="Helical" evidence="1">
    <location>
        <begin position="215"/>
        <end position="233"/>
    </location>
</feature>
<feature type="transmembrane region" description="Helical" evidence="1">
    <location>
        <begin position="70"/>
        <end position="89"/>
    </location>
</feature>
<organism evidence="2 3">
    <name type="scientific">Sphingomonas glaciei</name>
    <dbReference type="NCBI Taxonomy" id="2938948"/>
    <lineage>
        <taxon>Bacteria</taxon>
        <taxon>Pseudomonadati</taxon>
        <taxon>Pseudomonadota</taxon>
        <taxon>Alphaproteobacteria</taxon>
        <taxon>Sphingomonadales</taxon>
        <taxon>Sphingomonadaceae</taxon>
        <taxon>Sphingomonas</taxon>
    </lineage>
</organism>
<protein>
    <recommendedName>
        <fullName evidence="4">Glycosyltransferase RgtA/B/C/D-like domain-containing protein</fullName>
    </recommendedName>
</protein>
<reference evidence="2 3" key="1">
    <citation type="submission" date="2022-05" db="EMBL/GenBank/DDBJ databases">
        <title>S8-45 Sphingomonas ultraviolaceadurans.</title>
        <authorList>
            <person name="Liu Y."/>
        </authorList>
    </citation>
    <scope>NUCLEOTIDE SEQUENCE [LARGE SCALE GENOMIC DNA]</scope>
    <source>
        <strain evidence="2 3">S8-45</strain>
    </source>
</reference>
<feature type="transmembrane region" description="Helical" evidence="1">
    <location>
        <begin position="101"/>
        <end position="119"/>
    </location>
</feature>
<gene>
    <name evidence="2" type="ORF">M1K48_04005</name>
</gene>
<sequence length="467" mass="50781">MSFMSPIVAANPAKRGLRTRETLLVLGLFALVAALRLPLSWIEGRFQDEEATVFLAYAWHFPAEALLRSFGGYLNIAANGITLALAGLIRGGAISLEKAPYITMLAGLASQLVPAILVLRSRSPWLEDSRHRAVALAVLLLMPTTEEVFLNVMHIQFHLALAVGLIVTLQAGSGRRRAWFEGAVLFLAPLCGPAAIVFLPLFALRAVVDRDSRRWRQFAILATGAAIQLLSFYHSTPLRGAPFDPVNLAAAMFIRLIALPFGGLNGADHVGFAAAVGLVQGGPGLYLIAALSVGVFSTLFVTTLKSRDDAFWLFAAAMSVAAVSLGFGILTGAPYAAFFSLAGPRYNYIPLVLLGLCFLCLATRANEVERRAPRLLLGLMLFVGAVHFVQPIDIYAGGPSWKREVAAWRADPNHQLEVWPFYHADLSDRHVRCDGPFAQGQVSPRYCEQGWLRSFDSWKDSKTKPAP</sequence>
<dbReference type="RefSeq" id="WP_249504578.1">
    <property type="nucleotide sequence ID" value="NZ_CP097253.1"/>
</dbReference>
<feature type="transmembrane region" description="Helical" evidence="1">
    <location>
        <begin position="183"/>
        <end position="203"/>
    </location>
</feature>
<evidence type="ECO:0000313" key="3">
    <source>
        <dbReference type="Proteomes" id="UP000831921"/>
    </source>
</evidence>
<feature type="transmembrane region" description="Helical" evidence="1">
    <location>
        <begin position="284"/>
        <end position="304"/>
    </location>
</feature>
<feature type="transmembrane region" description="Helical" evidence="1">
    <location>
        <begin position="311"/>
        <end position="333"/>
    </location>
</feature>